<evidence type="ECO:0000256" key="4">
    <source>
        <dbReference type="ARBA" id="ARBA00022884"/>
    </source>
</evidence>
<evidence type="ECO:0000259" key="11">
    <source>
        <dbReference type="SMART" id="SM00363"/>
    </source>
</evidence>
<evidence type="ECO:0000313" key="13">
    <source>
        <dbReference type="Proteomes" id="UP000297477"/>
    </source>
</evidence>
<dbReference type="InterPro" id="IPR002942">
    <property type="entry name" value="S4_RNA-bd"/>
</dbReference>
<evidence type="ECO:0000256" key="1">
    <source>
        <dbReference type="ARBA" id="ARBA00022598"/>
    </source>
</evidence>
<dbReference type="PRINTS" id="PR01040">
    <property type="entry name" value="TRNASYNTHTYR"/>
</dbReference>
<feature type="binding site" evidence="8">
    <location>
        <position position="78"/>
    </location>
    <ligand>
        <name>L-tyrosine</name>
        <dbReference type="ChEBI" id="CHEBI:58315"/>
    </ligand>
</feature>
<dbReference type="InterPro" id="IPR024107">
    <property type="entry name" value="Tyr-tRNA-ligase_bac_1"/>
</dbReference>
<dbReference type="SUPFAM" id="SSF52374">
    <property type="entry name" value="Nucleotidylyl transferase"/>
    <property type="match status" value="1"/>
</dbReference>
<evidence type="ECO:0000256" key="7">
    <source>
        <dbReference type="ARBA" id="ARBA00048248"/>
    </source>
</evidence>
<feature type="short sequence motif" description="'KMSKS' region" evidence="8">
    <location>
        <begin position="273"/>
        <end position="277"/>
    </location>
</feature>
<keyword evidence="5 8" id="KW-0648">Protein biosynthesis</keyword>
<dbReference type="PANTHER" id="PTHR11766">
    <property type="entry name" value="TYROSYL-TRNA SYNTHETASE"/>
    <property type="match status" value="1"/>
</dbReference>
<dbReference type="InterPro" id="IPR001412">
    <property type="entry name" value="aa-tRNA-synth_I_CS"/>
</dbReference>
<dbReference type="CDD" id="cd00165">
    <property type="entry name" value="S4"/>
    <property type="match status" value="1"/>
</dbReference>
<organism evidence="12 13">
    <name type="scientific">Micrococcus lylae</name>
    <dbReference type="NCBI Taxonomy" id="1273"/>
    <lineage>
        <taxon>Bacteria</taxon>
        <taxon>Bacillati</taxon>
        <taxon>Actinomycetota</taxon>
        <taxon>Actinomycetes</taxon>
        <taxon>Micrococcales</taxon>
        <taxon>Micrococcaceae</taxon>
        <taxon>Micrococcus</taxon>
    </lineage>
</organism>
<accession>A0ABY2K0Y6</accession>
<dbReference type="Proteomes" id="UP000297477">
    <property type="component" value="Unassembled WGS sequence"/>
</dbReference>
<feature type="region of interest" description="Disordered" evidence="10">
    <location>
        <begin position="1"/>
        <end position="39"/>
    </location>
</feature>
<evidence type="ECO:0000313" key="12">
    <source>
        <dbReference type="EMBL" id="TFH98075.1"/>
    </source>
</evidence>
<reference evidence="12 13" key="1">
    <citation type="submission" date="2019-03" db="EMBL/GenBank/DDBJ databases">
        <title>Reclassification of Micrococcus aloeverae and Micrococcus yunnanensis as later heterotypic synonyms of Micrococcus luteus.</title>
        <authorList>
            <person name="Huang C.-H."/>
        </authorList>
    </citation>
    <scope>NUCLEOTIDE SEQUENCE [LARGE SCALE GENOMIC DNA]</scope>
    <source>
        <strain evidence="12 13">BCRC 12151</strain>
    </source>
</reference>
<evidence type="ECO:0000256" key="9">
    <source>
        <dbReference type="PROSITE-ProRule" id="PRU00182"/>
    </source>
</evidence>
<comment type="caution">
    <text evidence="12">The sequence shown here is derived from an EMBL/GenBank/DDBJ whole genome shotgun (WGS) entry which is preliminary data.</text>
</comment>
<comment type="similarity">
    <text evidence="8">Belongs to the class-I aminoacyl-tRNA synthetase family. TyrS type 1 subfamily.</text>
</comment>
<dbReference type="CDD" id="cd00805">
    <property type="entry name" value="TyrRS_core"/>
    <property type="match status" value="1"/>
</dbReference>
<comment type="function">
    <text evidence="8">Catalyzes the attachment of tyrosine to tRNA(Tyr) in a two-step reaction: tyrosine is first activated by ATP to form Tyr-AMP and then transferred to the acceptor end of tRNA(Tyr).</text>
</comment>
<keyword evidence="2 8" id="KW-0547">Nucleotide-binding</keyword>
<dbReference type="InterPro" id="IPR024088">
    <property type="entry name" value="Tyr-tRNA-ligase_bac-type"/>
</dbReference>
<dbReference type="InterPro" id="IPR002305">
    <property type="entry name" value="aa-tRNA-synth_Ic"/>
</dbReference>
<keyword evidence="8" id="KW-0963">Cytoplasm</keyword>
<dbReference type="SUPFAM" id="SSF55174">
    <property type="entry name" value="Alpha-L RNA-binding motif"/>
    <property type="match status" value="1"/>
</dbReference>
<dbReference type="PROSITE" id="PS00178">
    <property type="entry name" value="AA_TRNA_LIGASE_I"/>
    <property type="match status" value="1"/>
</dbReference>
<comment type="subcellular location">
    <subcellularLocation>
        <location evidence="8">Cytoplasm</location>
    </subcellularLocation>
</comment>
<evidence type="ECO:0000256" key="8">
    <source>
        <dbReference type="HAMAP-Rule" id="MF_02006"/>
    </source>
</evidence>
<keyword evidence="6 8" id="KW-0030">Aminoacyl-tRNA synthetase</keyword>
<gene>
    <name evidence="8" type="primary">tyrS</name>
    <name evidence="12" type="ORF">E4A49_10160</name>
</gene>
<feature type="domain" description="RNA-binding S4" evidence="11">
    <location>
        <begin position="404"/>
        <end position="465"/>
    </location>
</feature>
<dbReference type="Gene3D" id="3.40.50.620">
    <property type="entry name" value="HUPs"/>
    <property type="match status" value="1"/>
</dbReference>
<dbReference type="Gene3D" id="3.10.290.10">
    <property type="entry name" value="RNA-binding S4 domain"/>
    <property type="match status" value="1"/>
</dbReference>
<dbReference type="InterPro" id="IPR036986">
    <property type="entry name" value="S4_RNA-bd_sf"/>
</dbReference>
<feature type="binding site" evidence="8">
    <location>
        <position position="213"/>
    </location>
    <ligand>
        <name>L-tyrosine</name>
        <dbReference type="ChEBI" id="CHEBI:58315"/>
    </ligand>
</feature>
<dbReference type="EC" id="6.1.1.1" evidence="8"/>
<feature type="binding site" evidence="8">
    <location>
        <position position="276"/>
    </location>
    <ligand>
        <name>ATP</name>
        <dbReference type="ChEBI" id="CHEBI:30616"/>
    </ligand>
</feature>
<name>A0ABY2K0Y6_9MICC</name>
<keyword evidence="13" id="KW-1185">Reference proteome</keyword>
<feature type="short sequence motif" description="'HIGH' region" evidence="8">
    <location>
        <begin position="83"/>
        <end position="92"/>
    </location>
</feature>
<dbReference type="InterPro" id="IPR054608">
    <property type="entry name" value="SYY-like_C"/>
</dbReference>
<evidence type="ECO:0000256" key="2">
    <source>
        <dbReference type="ARBA" id="ARBA00022741"/>
    </source>
</evidence>
<protein>
    <recommendedName>
        <fullName evidence="8">Tyrosine--tRNA ligase</fullName>
        <ecNumber evidence="8">6.1.1.1</ecNumber>
    </recommendedName>
    <alternativeName>
        <fullName evidence="8">Tyrosyl-tRNA synthetase</fullName>
        <shortName evidence="8">TyrRS</shortName>
    </alternativeName>
</protein>
<evidence type="ECO:0000256" key="10">
    <source>
        <dbReference type="SAM" id="MobiDB-lite"/>
    </source>
</evidence>
<dbReference type="Pfam" id="PF00579">
    <property type="entry name" value="tRNA-synt_1b"/>
    <property type="match status" value="1"/>
</dbReference>
<keyword evidence="3 8" id="KW-0067">ATP-binding</keyword>
<proteinExistence type="inferred from homology"/>
<dbReference type="PANTHER" id="PTHR11766:SF0">
    <property type="entry name" value="TYROSINE--TRNA LIGASE, MITOCHONDRIAL"/>
    <property type="match status" value="1"/>
</dbReference>
<dbReference type="PROSITE" id="PS50889">
    <property type="entry name" value="S4"/>
    <property type="match status" value="1"/>
</dbReference>
<dbReference type="NCBIfam" id="TIGR00234">
    <property type="entry name" value="tyrS"/>
    <property type="match status" value="1"/>
</dbReference>
<dbReference type="InterPro" id="IPR002307">
    <property type="entry name" value="Tyr-tRNA-ligase"/>
</dbReference>
<keyword evidence="4 9" id="KW-0694">RNA-binding</keyword>
<dbReference type="EMBL" id="SPKT01000024">
    <property type="protein sequence ID" value="TFH98075.1"/>
    <property type="molecule type" value="Genomic_DNA"/>
</dbReference>
<keyword evidence="1 8" id="KW-0436">Ligase</keyword>
<comment type="subunit">
    <text evidence="8">Homodimer.</text>
</comment>
<sequence>MFGLRHPAARRRRQRPPLGTLKSVSAETQNTEKRLSAQSNDSSFENIWQELKWRGLVHVSTDEASLEQALVEGSVSYYCGFDPTAPSLHLGHLVQLLLMRRLQLAGHRPYALVGGATGLIGDPRQTSERVLNTREVVAEWVDSLREQIRPYLSFEGENAATMVNNLDWTAQMSALDFLREVGKNFRVGTMVKKEIVAKRLHSDEGISYTEFSYQVLQGNDYLELFRRHGITLQSGGSDQWGNLTSGTELIRKVEGEHVHALGTPLITNADGTKFGKSEGNAVWLDASMCSPYAFYQFWLNTADADVVDRLKVFTFLTRAQIEEYAQKVADEPFRREAQKRLAWEVTTLAHGEAATQAVIDASAAVFGGGDLSAVEPETLESVLSELDHQADTSVWSRREDGRVSIIDLLVSSGLASSNSEARRIIKDGGASVNNVKVTDMEQTFGSGDALAGRWLLIRRGKKNMAAADLSL</sequence>
<dbReference type="Gene3D" id="1.10.240.10">
    <property type="entry name" value="Tyrosyl-Transfer RNA Synthetase"/>
    <property type="match status" value="1"/>
</dbReference>
<dbReference type="InterPro" id="IPR014729">
    <property type="entry name" value="Rossmann-like_a/b/a_fold"/>
</dbReference>
<dbReference type="GO" id="GO:0004831">
    <property type="term" value="F:tyrosine-tRNA ligase activity"/>
    <property type="evidence" value="ECO:0007669"/>
    <property type="project" value="UniProtKB-EC"/>
</dbReference>
<feature type="binding site" evidence="8">
    <location>
        <position position="217"/>
    </location>
    <ligand>
        <name>L-tyrosine</name>
        <dbReference type="ChEBI" id="CHEBI:58315"/>
    </ligand>
</feature>
<dbReference type="Pfam" id="PF22421">
    <property type="entry name" value="SYY_C-terminal"/>
    <property type="match status" value="1"/>
</dbReference>
<dbReference type="HAMAP" id="MF_02006">
    <property type="entry name" value="Tyr_tRNA_synth_type1"/>
    <property type="match status" value="1"/>
</dbReference>
<dbReference type="SMART" id="SM00363">
    <property type="entry name" value="S4"/>
    <property type="match status" value="1"/>
</dbReference>
<comment type="catalytic activity">
    <reaction evidence="7 8">
        <text>tRNA(Tyr) + L-tyrosine + ATP = L-tyrosyl-tRNA(Tyr) + AMP + diphosphate + H(+)</text>
        <dbReference type="Rhea" id="RHEA:10220"/>
        <dbReference type="Rhea" id="RHEA-COMP:9706"/>
        <dbReference type="Rhea" id="RHEA-COMP:9707"/>
        <dbReference type="ChEBI" id="CHEBI:15378"/>
        <dbReference type="ChEBI" id="CHEBI:30616"/>
        <dbReference type="ChEBI" id="CHEBI:33019"/>
        <dbReference type="ChEBI" id="CHEBI:58315"/>
        <dbReference type="ChEBI" id="CHEBI:78442"/>
        <dbReference type="ChEBI" id="CHEBI:78536"/>
        <dbReference type="ChEBI" id="CHEBI:456215"/>
        <dbReference type="EC" id="6.1.1.1"/>
    </reaction>
</comment>
<evidence type="ECO:0000256" key="6">
    <source>
        <dbReference type="ARBA" id="ARBA00023146"/>
    </source>
</evidence>
<evidence type="ECO:0000256" key="5">
    <source>
        <dbReference type="ARBA" id="ARBA00022917"/>
    </source>
</evidence>
<evidence type="ECO:0000256" key="3">
    <source>
        <dbReference type="ARBA" id="ARBA00022840"/>
    </source>
</evidence>